<protein>
    <submittedName>
        <fullName evidence="1">Uncharacterized protein</fullName>
    </submittedName>
</protein>
<reference evidence="1 2" key="1">
    <citation type="submission" date="2015-09" db="EMBL/GenBank/DDBJ databases">
        <title>Atta colombica WGS genome.</title>
        <authorList>
            <person name="Nygaard S."/>
            <person name="Hu H."/>
            <person name="Boomsma J."/>
            <person name="Zhang G."/>
        </authorList>
    </citation>
    <scope>NUCLEOTIDE SEQUENCE [LARGE SCALE GENOMIC DNA]</scope>
    <source>
        <strain evidence="1">Treedump-2</strain>
        <tissue evidence="1">Whole body</tissue>
    </source>
</reference>
<gene>
    <name evidence="1" type="ORF">ALC53_09302</name>
</gene>
<dbReference type="EMBL" id="KQ976574">
    <property type="protein sequence ID" value="KYM80208.1"/>
    <property type="molecule type" value="Genomic_DNA"/>
</dbReference>
<keyword evidence="2" id="KW-1185">Reference proteome</keyword>
<accession>A0A195B6R7</accession>
<proteinExistence type="predicted"/>
<evidence type="ECO:0000313" key="2">
    <source>
        <dbReference type="Proteomes" id="UP000078540"/>
    </source>
</evidence>
<dbReference type="Proteomes" id="UP000078540">
    <property type="component" value="Unassembled WGS sequence"/>
</dbReference>
<dbReference type="AlphaFoldDB" id="A0A195B6R7"/>
<organism evidence="1 2">
    <name type="scientific">Atta colombica</name>
    <dbReference type="NCBI Taxonomy" id="520822"/>
    <lineage>
        <taxon>Eukaryota</taxon>
        <taxon>Metazoa</taxon>
        <taxon>Ecdysozoa</taxon>
        <taxon>Arthropoda</taxon>
        <taxon>Hexapoda</taxon>
        <taxon>Insecta</taxon>
        <taxon>Pterygota</taxon>
        <taxon>Neoptera</taxon>
        <taxon>Endopterygota</taxon>
        <taxon>Hymenoptera</taxon>
        <taxon>Apocrita</taxon>
        <taxon>Aculeata</taxon>
        <taxon>Formicoidea</taxon>
        <taxon>Formicidae</taxon>
        <taxon>Myrmicinae</taxon>
        <taxon>Atta</taxon>
    </lineage>
</organism>
<sequence length="138" mass="15541">MKTIVTMTIMTTIMIITMTMTTMTTRRITMAMAATAPTAVTTTHEIQVAVETSEDRRNRNETGWSPTLLAHNASSLLFLVESWNTEVAREHCTAETAQPDRSRGFEDILSITLDLHNNGKFTIQPHSEKMRLLFIIAE</sequence>
<evidence type="ECO:0000313" key="1">
    <source>
        <dbReference type="EMBL" id="KYM80208.1"/>
    </source>
</evidence>
<name>A0A195B6R7_9HYME</name>